<proteinExistence type="predicted"/>
<keyword evidence="1" id="KW-1133">Transmembrane helix</keyword>
<evidence type="ECO:0000313" key="2">
    <source>
        <dbReference type="EMBL" id="MBK4716856.1"/>
    </source>
</evidence>
<dbReference type="EMBL" id="JAEPBH010000058">
    <property type="protein sequence ID" value="MBK4716856.1"/>
    <property type="molecule type" value="Genomic_DNA"/>
</dbReference>
<dbReference type="RefSeq" id="WP_238715125.1">
    <property type="nucleotide sequence ID" value="NZ_JAEPBH010000058.1"/>
</dbReference>
<organism evidence="2 3">
    <name type="scientific">Tenebrionibacter intestinalis</name>
    <dbReference type="NCBI Taxonomy" id="2799638"/>
    <lineage>
        <taxon>Bacteria</taxon>
        <taxon>Pseudomonadati</taxon>
        <taxon>Pseudomonadota</taxon>
        <taxon>Gammaproteobacteria</taxon>
        <taxon>Enterobacterales</taxon>
        <taxon>Enterobacteriaceae</taxon>
        <taxon>Tenebrionibacter/Tenebrionicola group</taxon>
        <taxon>Tenebrionibacter</taxon>
    </lineage>
</organism>
<comment type="caution">
    <text evidence="2">The sequence shown here is derived from an EMBL/GenBank/DDBJ whole genome shotgun (WGS) entry which is preliminary data.</text>
</comment>
<keyword evidence="1" id="KW-0472">Membrane</keyword>
<dbReference type="AlphaFoldDB" id="A0A8K0V6S1"/>
<keyword evidence="3" id="KW-1185">Reference proteome</keyword>
<evidence type="ECO:0000256" key="1">
    <source>
        <dbReference type="SAM" id="Phobius"/>
    </source>
</evidence>
<protein>
    <submittedName>
        <fullName evidence="2">Uncharacterized protein</fullName>
    </submittedName>
</protein>
<reference evidence="2" key="1">
    <citation type="submission" date="2021-01" db="EMBL/GenBank/DDBJ databases">
        <title>Intestinitalea alba gen. nov., sp. nov., a novel genus of the family Enterobacteriaceae, isolated from the gut of the plastic-eating mealworm Tenebrio molitor L.</title>
        <authorList>
            <person name="Yang Y."/>
        </authorList>
    </citation>
    <scope>NUCLEOTIDE SEQUENCE</scope>
    <source>
        <strain evidence="2">BIT-L3</strain>
    </source>
</reference>
<sequence>MECKRTSLPGVKESRRALNFEYACRKGGLMLLVIIILAALAGLFSVGYFSSSEKTTSAHSVKLEYERFGRLQTEFTVKITAPVHSSGQYIFRLGGDFNRRFETGNIWPQPDRMYSRDGALYLAYDAAPHPVDFSVWLKITPTKPGEAVSTLWVNGGPAIRFWQFIYP</sequence>
<accession>A0A8K0V6S1</accession>
<keyword evidence="1" id="KW-0812">Transmembrane</keyword>
<feature type="transmembrane region" description="Helical" evidence="1">
    <location>
        <begin position="29"/>
        <end position="49"/>
    </location>
</feature>
<evidence type="ECO:0000313" key="3">
    <source>
        <dbReference type="Proteomes" id="UP000659047"/>
    </source>
</evidence>
<dbReference type="Proteomes" id="UP000659047">
    <property type="component" value="Unassembled WGS sequence"/>
</dbReference>
<name>A0A8K0V6S1_9ENTR</name>
<gene>
    <name evidence="2" type="ORF">JJB97_16255</name>
</gene>